<dbReference type="Proteomes" id="UP001595844">
    <property type="component" value="Unassembled WGS sequence"/>
</dbReference>
<organism evidence="1 2">
    <name type="scientific">Nocardia halotolerans</name>
    <dbReference type="NCBI Taxonomy" id="1755878"/>
    <lineage>
        <taxon>Bacteria</taxon>
        <taxon>Bacillati</taxon>
        <taxon>Actinomycetota</taxon>
        <taxon>Actinomycetes</taxon>
        <taxon>Mycobacteriales</taxon>
        <taxon>Nocardiaceae</taxon>
        <taxon>Nocardia</taxon>
    </lineage>
</organism>
<protein>
    <recommendedName>
        <fullName evidence="3">SnoaL-like domain-containing protein</fullName>
    </recommendedName>
</protein>
<evidence type="ECO:0000313" key="2">
    <source>
        <dbReference type="Proteomes" id="UP001595844"/>
    </source>
</evidence>
<name>A0ABV8VCB6_9NOCA</name>
<reference evidence="2" key="1">
    <citation type="journal article" date="2019" name="Int. J. Syst. Evol. Microbiol.">
        <title>The Global Catalogue of Microorganisms (GCM) 10K type strain sequencing project: providing services to taxonomists for standard genome sequencing and annotation.</title>
        <authorList>
            <consortium name="The Broad Institute Genomics Platform"/>
            <consortium name="The Broad Institute Genome Sequencing Center for Infectious Disease"/>
            <person name="Wu L."/>
            <person name="Ma J."/>
        </authorList>
    </citation>
    <scope>NUCLEOTIDE SEQUENCE [LARGE SCALE GENOMIC DNA]</scope>
    <source>
        <strain evidence="2">IBRC-M 10490</strain>
    </source>
</reference>
<gene>
    <name evidence="1" type="ORF">ACFO5K_04085</name>
</gene>
<proteinExistence type="predicted"/>
<comment type="caution">
    <text evidence="1">The sequence shown here is derived from an EMBL/GenBank/DDBJ whole genome shotgun (WGS) entry which is preliminary data.</text>
</comment>
<dbReference type="EMBL" id="JBHSDL010000005">
    <property type="protein sequence ID" value="MFC4373272.1"/>
    <property type="molecule type" value="Genomic_DNA"/>
</dbReference>
<accession>A0ABV8VCB6</accession>
<evidence type="ECO:0008006" key="3">
    <source>
        <dbReference type="Google" id="ProtNLM"/>
    </source>
</evidence>
<keyword evidence="2" id="KW-1185">Reference proteome</keyword>
<evidence type="ECO:0000313" key="1">
    <source>
        <dbReference type="EMBL" id="MFC4373272.1"/>
    </source>
</evidence>
<dbReference type="RefSeq" id="WP_378555874.1">
    <property type="nucleotide sequence ID" value="NZ_JBHSDL010000005.1"/>
</dbReference>
<sequence length="123" mass="14252">MTPSDQHPLQSAFTRLLDLLGFDQFTRLFEHIYQGKRVWIDTPDYKTRKTYIGLVSTVFSGRPQYRPGDEGVRFDATRAWVRVTSDGRRPYGHRPDIDTDGVWRCDLRLTVPTTHTLEGDHTA</sequence>